<reference evidence="2 3" key="1">
    <citation type="submission" date="2019-03" db="EMBL/GenBank/DDBJ databases">
        <title>Above-ground endophytic microbial communities from plants in different locations in the United States.</title>
        <authorList>
            <person name="Frank C."/>
        </authorList>
    </citation>
    <scope>NUCLEOTIDE SEQUENCE [LARGE SCALE GENOMIC DNA]</scope>
    <source>
        <strain evidence="2 3">LP_13_YM</strain>
    </source>
</reference>
<sequence>MNRTTRPPDNAQPHKAWLGKSVHYVLAILVVAGAAWVLNKYISKMAWHDVLAALERTPRWHVVGSVAATLVSWAALATYDLFAVRTVVPGQVSTRMALFSGATSHAVCNALGFHAITGTALRYRLLAMRGVTAPDVARIVGLVGFSVAMGFAAITCIALMLEPSITNGWGRWPGVALIAAFGALLMWLSGKHTDLRIGKFSTPVPSARSAGAQIAIGVVEMSGAIAAMYLLLPPEIAGDFVDFIPIYMGAVIAGIVSNAPGGIGAFEALTLVAFPEQARPQVLAALLAYRVIYGLVPFFLSSLALVAFEIRRRALLRRDSAAVPSR</sequence>
<keyword evidence="3" id="KW-1185">Reference proteome</keyword>
<evidence type="ECO:0000256" key="1">
    <source>
        <dbReference type="SAM" id="Phobius"/>
    </source>
</evidence>
<keyword evidence="1" id="KW-1133">Transmembrane helix</keyword>
<feature type="transmembrane region" description="Helical" evidence="1">
    <location>
        <begin position="244"/>
        <end position="266"/>
    </location>
</feature>
<dbReference type="OrthoDB" id="145485at2"/>
<evidence type="ECO:0000313" key="2">
    <source>
        <dbReference type="EMBL" id="TCV96461.1"/>
    </source>
</evidence>
<feature type="transmembrane region" description="Helical" evidence="1">
    <location>
        <begin position="96"/>
        <end position="116"/>
    </location>
</feature>
<proteinExistence type="predicted"/>
<feature type="transmembrane region" description="Helical" evidence="1">
    <location>
        <begin position="136"/>
        <end position="160"/>
    </location>
</feature>
<dbReference type="AlphaFoldDB" id="A0A4R3YV18"/>
<keyword evidence="1" id="KW-0472">Membrane</keyword>
<name>A0A4R3YV18_9GAMM</name>
<feature type="transmembrane region" description="Helical" evidence="1">
    <location>
        <begin position="172"/>
        <end position="190"/>
    </location>
</feature>
<organism evidence="2 3">
    <name type="scientific">Luteibacter rhizovicinus</name>
    <dbReference type="NCBI Taxonomy" id="242606"/>
    <lineage>
        <taxon>Bacteria</taxon>
        <taxon>Pseudomonadati</taxon>
        <taxon>Pseudomonadota</taxon>
        <taxon>Gammaproteobacteria</taxon>
        <taxon>Lysobacterales</taxon>
        <taxon>Rhodanobacteraceae</taxon>
        <taxon>Luteibacter</taxon>
    </lineage>
</organism>
<feature type="transmembrane region" description="Helical" evidence="1">
    <location>
        <begin position="286"/>
        <end position="308"/>
    </location>
</feature>
<evidence type="ECO:0000313" key="3">
    <source>
        <dbReference type="Proteomes" id="UP000295645"/>
    </source>
</evidence>
<gene>
    <name evidence="2" type="ORF">EC912_102812</name>
</gene>
<protein>
    <submittedName>
        <fullName evidence="2">Uncharacterized membrane protein YbhN (UPF0104 family)</fullName>
    </submittedName>
</protein>
<comment type="caution">
    <text evidence="2">The sequence shown here is derived from an EMBL/GenBank/DDBJ whole genome shotgun (WGS) entry which is preliminary data.</text>
</comment>
<accession>A0A4R3YV18</accession>
<dbReference type="EMBL" id="SMCS01000002">
    <property type="protein sequence ID" value="TCV96461.1"/>
    <property type="molecule type" value="Genomic_DNA"/>
</dbReference>
<feature type="transmembrane region" description="Helical" evidence="1">
    <location>
        <begin position="210"/>
        <end position="232"/>
    </location>
</feature>
<feature type="transmembrane region" description="Helical" evidence="1">
    <location>
        <begin position="62"/>
        <end position="84"/>
    </location>
</feature>
<dbReference type="Proteomes" id="UP000295645">
    <property type="component" value="Unassembled WGS sequence"/>
</dbReference>
<keyword evidence="1" id="KW-0812">Transmembrane</keyword>
<feature type="transmembrane region" description="Helical" evidence="1">
    <location>
        <begin position="21"/>
        <end position="42"/>
    </location>
</feature>
<dbReference type="RefSeq" id="WP_132142689.1">
    <property type="nucleotide sequence ID" value="NZ_SMCS01000002.1"/>
</dbReference>